<gene>
    <name evidence="1" type="ORF">Glove_117g100</name>
</gene>
<dbReference type="Proteomes" id="UP000266861">
    <property type="component" value="Unassembled WGS sequence"/>
</dbReference>
<evidence type="ECO:0000313" key="2">
    <source>
        <dbReference type="Proteomes" id="UP000266861"/>
    </source>
</evidence>
<evidence type="ECO:0000313" key="1">
    <source>
        <dbReference type="EMBL" id="RHZ81789.1"/>
    </source>
</evidence>
<keyword evidence="2" id="KW-1185">Reference proteome</keyword>
<dbReference type="Gene3D" id="3.40.50.150">
    <property type="entry name" value="Vaccinia Virus protein VP39"/>
    <property type="match status" value="1"/>
</dbReference>
<organism evidence="1 2">
    <name type="scientific">Diversispora epigaea</name>
    <dbReference type="NCBI Taxonomy" id="1348612"/>
    <lineage>
        <taxon>Eukaryota</taxon>
        <taxon>Fungi</taxon>
        <taxon>Fungi incertae sedis</taxon>
        <taxon>Mucoromycota</taxon>
        <taxon>Glomeromycotina</taxon>
        <taxon>Glomeromycetes</taxon>
        <taxon>Diversisporales</taxon>
        <taxon>Diversisporaceae</taxon>
        <taxon>Diversispora</taxon>
    </lineage>
</organism>
<name>A0A397J0H9_9GLOM</name>
<accession>A0A397J0H9</accession>
<dbReference type="InterPro" id="IPR029063">
    <property type="entry name" value="SAM-dependent_MTases_sf"/>
</dbReference>
<protein>
    <submittedName>
        <fullName evidence="1">Uncharacterized protein</fullName>
    </submittedName>
</protein>
<proteinExistence type="predicted"/>
<comment type="caution">
    <text evidence="1">The sequence shown here is derived from an EMBL/GenBank/DDBJ whole genome shotgun (WGS) entry which is preliminary data.</text>
</comment>
<reference evidence="1 2" key="1">
    <citation type="submission" date="2018-08" db="EMBL/GenBank/DDBJ databases">
        <title>Genome and evolution of the arbuscular mycorrhizal fungus Diversispora epigaea (formerly Glomus versiforme) and its bacterial endosymbionts.</title>
        <authorList>
            <person name="Sun X."/>
            <person name="Fei Z."/>
            <person name="Harrison M."/>
        </authorList>
    </citation>
    <scope>NUCLEOTIDE SEQUENCE [LARGE SCALE GENOMIC DNA]</scope>
    <source>
        <strain evidence="1 2">IT104</strain>
    </source>
</reference>
<sequence>MVELEEIMVVEVDLDEIVIQIETLDVGSHGGTRGDHGGRGKLIVDLDEIVIQIEKGIVYAVKFSHRSARDLINVAKKQLTQEPYERDHVERYVRSK</sequence>
<dbReference type="AlphaFoldDB" id="A0A397J0H9"/>
<dbReference type="EMBL" id="PQFF01000109">
    <property type="protein sequence ID" value="RHZ81789.1"/>
    <property type="molecule type" value="Genomic_DNA"/>
</dbReference>